<evidence type="ECO:0000259" key="2">
    <source>
        <dbReference type="Pfam" id="PF00487"/>
    </source>
</evidence>
<evidence type="ECO:0000313" key="3">
    <source>
        <dbReference type="EMBL" id="PPK64820.1"/>
    </source>
</evidence>
<organism evidence="3 4">
    <name type="scientific">Actinokineospora auranticolor</name>
    <dbReference type="NCBI Taxonomy" id="155976"/>
    <lineage>
        <taxon>Bacteria</taxon>
        <taxon>Bacillati</taxon>
        <taxon>Actinomycetota</taxon>
        <taxon>Actinomycetes</taxon>
        <taxon>Pseudonocardiales</taxon>
        <taxon>Pseudonocardiaceae</taxon>
        <taxon>Actinokineospora</taxon>
    </lineage>
</organism>
<gene>
    <name evidence="3" type="ORF">CLV40_11759</name>
</gene>
<keyword evidence="1" id="KW-0812">Transmembrane</keyword>
<dbReference type="GO" id="GO:0016717">
    <property type="term" value="F:oxidoreductase activity, acting on paired donors, with oxidation of a pair of donors resulting in the reduction of molecular oxygen to two molecules of water"/>
    <property type="evidence" value="ECO:0007669"/>
    <property type="project" value="TreeGrafter"/>
</dbReference>
<reference evidence="3 4" key="1">
    <citation type="submission" date="2018-02" db="EMBL/GenBank/DDBJ databases">
        <title>Genomic Encyclopedia of Archaeal and Bacterial Type Strains, Phase II (KMG-II): from individual species to whole genera.</title>
        <authorList>
            <person name="Goeker M."/>
        </authorList>
    </citation>
    <scope>NUCLEOTIDE SEQUENCE [LARGE SCALE GENOMIC DNA]</scope>
    <source>
        <strain evidence="3 4">YU 961-1</strain>
    </source>
</reference>
<dbReference type="InterPro" id="IPR012171">
    <property type="entry name" value="Fatty_acid_desaturase"/>
</dbReference>
<proteinExistence type="predicted"/>
<comment type="caution">
    <text evidence="3">The sequence shown here is derived from an EMBL/GenBank/DDBJ whole genome shotgun (WGS) entry which is preliminary data.</text>
</comment>
<dbReference type="Pfam" id="PF00487">
    <property type="entry name" value="FA_desaturase"/>
    <property type="match status" value="1"/>
</dbReference>
<dbReference type="PANTHER" id="PTHR19353:SF19">
    <property type="entry name" value="DELTA(5) FATTY ACID DESATURASE C-RELATED"/>
    <property type="match status" value="1"/>
</dbReference>
<protein>
    <submittedName>
        <fullName evidence="3">Fatty acid desaturase</fullName>
    </submittedName>
</protein>
<dbReference type="OrthoDB" id="104711at2"/>
<dbReference type="AlphaFoldDB" id="A0A2S6GHZ5"/>
<keyword evidence="4" id="KW-1185">Reference proteome</keyword>
<evidence type="ECO:0000256" key="1">
    <source>
        <dbReference type="SAM" id="Phobius"/>
    </source>
</evidence>
<dbReference type="InterPro" id="IPR005804">
    <property type="entry name" value="FA_desaturase_dom"/>
</dbReference>
<feature type="domain" description="Fatty acid desaturase" evidence="2">
    <location>
        <begin position="52"/>
        <end position="275"/>
    </location>
</feature>
<dbReference type="GO" id="GO:0008610">
    <property type="term" value="P:lipid biosynthetic process"/>
    <property type="evidence" value="ECO:0007669"/>
    <property type="project" value="UniProtKB-ARBA"/>
</dbReference>
<dbReference type="GO" id="GO:0016020">
    <property type="term" value="C:membrane"/>
    <property type="evidence" value="ECO:0007669"/>
    <property type="project" value="TreeGrafter"/>
</dbReference>
<dbReference type="Proteomes" id="UP000239203">
    <property type="component" value="Unassembled WGS sequence"/>
</dbReference>
<keyword evidence="1" id="KW-1133">Transmembrane helix</keyword>
<feature type="transmembrane region" description="Helical" evidence="1">
    <location>
        <begin position="51"/>
        <end position="70"/>
    </location>
</feature>
<evidence type="ECO:0000313" key="4">
    <source>
        <dbReference type="Proteomes" id="UP000239203"/>
    </source>
</evidence>
<keyword evidence="1" id="KW-0472">Membrane</keyword>
<feature type="transmembrane region" description="Helical" evidence="1">
    <location>
        <begin position="26"/>
        <end position="44"/>
    </location>
</feature>
<accession>A0A2S6GHZ5</accession>
<dbReference type="EMBL" id="PTIX01000017">
    <property type="protein sequence ID" value="PPK64820.1"/>
    <property type="molecule type" value="Genomic_DNA"/>
</dbReference>
<sequence length="306" mass="33496">MVSVTRRRGGLAPEHFVPVAWQKWKLVGYLAVLALSIIFGSAYAGPLAAPVKVFFVVLGALQFIGVFGLMHESAHGHLAASRKVNRWLGEAMSVIVGTSYPGYRAAHLTHHAKFRTEADPQEIIFPRRSAPATMALLTVASVVGAPVFLLVRAPIIALKHTGVVRALWGPVAAVALYATLSQVLPSAQWYFLLWTLIAGSVLGSLNDMVYHQGLVAEDTLQACTSFDCDLFGQVFLSGANRHAEHHAYPDVPGPRLVKVAKVLREDFHARGIPYERSFTVAYLRRFTTNPLFLPPRSAVEPVRVEK</sequence>
<name>A0A2S6GHZ5_9PSEU</name>
<feature type="transmembrane region" description="Helical" evidence="1">
    <location>
        <begin position="132"/>
        <end position="151"/>
    </location>
</feature>
<dbReference type="PANTHER" id="PTHR19353">
    <property type="entry name" value="FATTY ACID DESATURASE 2"/>
    <property type="match status" value="1"/>
</dbReference>